<evidence type="ECO:0000256" key="3">
    <source>
        <dbReference type="ARBA" id="ARBA00023002"/>
    </source>
</evidence>
<organism evidence="10 11">
    <name type="scientific">Karstenula rhodostoma CBS 690.94</name>
    <dbReference type="NCBI Taxonomy" id="1392251"/>
    <lineage>
        <taxon>Eukaryota</taxon>
        <taxon>Fungi</taxon>
        <taxon>Dikarya</taxon>
        <taxon>Ascomycota</taxon>
        <taxon>Pezizomycotina</taxon>
        <taxon>Dothideomycetes</taxon>
        <taxon>Pleosporomycetidae</taxon>
        <taxon>Pleosporales</taxon>
        <taxon>Massarineae</taxon>
        <taxon>Didymosphaeriaceae</taxon>
        <taxon>Karstenula</taxon>
    </lineage>
</organism>
<dbReference type="InterPro" id="IPR015590">
    <property type="entry name" value="Aldehyde_DH_dom"/>
</dbReference>
<dbReference type="SUPFAM" id="SSF53720">
    <property type="entry name" value="ALDH-like"/>
    <property type="match status" value="1"/>
</dbReference>
<dbReference type="PANTHER" id="PTHR42862">
    <property type="entry name" value="DELTA-1-PYRROLINE-5-CARBOXYLATE DEHYDROGENASE 1, ISOFORM A-RELATED"/>
    <property type="match status" value="1"/>
</dbReference>
<dbReference type="NCBIfam" id="TIGR01236">
    <property type="entry name" value="D1pyr5carbox1"/>
    <property type="match status" value="1"/>
</dbReference>
<gene>
    <name evidence="10" type="ORF">P171DRAFT_393605</name>
</gene>
<dbReference type="GO" id="GO:0005759">
    <property type="term" value="C:mitochondrial matrix"/>
    <property type="evidence" value="ECO:0007669"/>
    <property type="project" value="TreeGrafter"/>
</dbReference>
<proteinExistence type="inferred from homology"/>
<evidence type="ECO:0000259" key="9">
    <source>
        <dbReference type="Pfam" id="PF00171"/>
    </source>
</evidence>
<dbReference type="InterPro" id="IPR016160">
    <property type="entry name" value="Ald_DH_CS_CYS"/>
</dbReference>
<evidence type="ECO:0000256" key="2">
    <source>
        <dbReference type="ARBA" id="ARBA00009986"/>
    </source>
</evidence>
<dbReference type="GO" id="GO:0003842">
    <property type="term" value="F:L-glutamate gamma-semialdehyde dehydrogenase activity"/>
    <property type="evidence" value="ECO:0007669"/>
    <property type="project" value="UniProtKB-UniRule"/>
</dbReference>
<evidence type="ECO:0000313" key="11">
    <source>
        <dbReference type="Proteomes" id="UP000799764"/>
    </source>
</evidence>
<evidence type="ECO:0000256" key="5">
    <source>
        <dbReference type="ARBA" id="ARBA00023062"/>
    </source>
</evidence>
<dbReference type="GO" id="GO:0010133">
    <property type="term" value="P:L-proline catabolic process to L-glutamate"/>
    <property type="evidence" value="ECO:0007669"/>
    <property type="project" value="UniProtKB-UniRule"/>
</dbReference>
<sequence>MQTVRNIRTIKAPQRDFIALAKQQRCMSRWIAPRFANEPVKTFAKGSSERTDFDQAFQRMKKDLPAQIPITVGGKKINDSLTASQINPSKHADVVAKYAQASPEQVDAAIDAALAAKPAWEAMPFEDRASIFLRACELITGKYRYNLLAATMLGQGKNIWQAEIDASVETVDFFRQYVKACEELFSQQPKVTDKGVWNRMEYRPLEGFVYSITPFNFTALGATLVGPASMLGNVVIWKPSDSALHASWILYQILLEAGLPPDVVQFVPGDPRVVTDTVLARPEFACLTFIGSTATFKELQGKVGKATSEGRLNSYPRVVGETGGKNWHLIHRSANIRSAAYNTLRAAFEYQGQKCSACSRVYVAESAWPEFKKYIVEETDKMKVGAPEDHGNFVNSVIHERAFDKLNGVIESAKSDPELELIVGGKASKEQGFFVHPTIYKSTNPNHDIMERELFGPIFGVYVYKDADYETTLDLINKTSRYALTGSIFAKDPVASRQAQKVLKHAAGNLYLNTKCTGSIVGQQPFGGSRDSGTNDKTGTVGLIGRYVSVQTIKEDFVPLEEVQYISNEV</sequence>
<dbReference type="Gene3D" id="3.40.309.10">
    <property type="entry name" value="Aldehyde Dehydrogenase, Chain A, domain 2"/>
    <property type="match status" value="1"/>
</dbReference>
<dbReference type="FunFam" id="3.40.309.10:FF:000005">
    <property type="entry name" value="1-pyrroline-5-carboxylate dehydrogenase 1"/>
    <property type="match status" value="1"/>
</dbReference>
<comment type="catalytic activity">
    <reaction evidence="6 7">
        <text>L-glutamate 5-semialdehyde + NAD(+) + H2O = L-glutamate + NADH + 2 H(+)</text>
        <dbReference type="Rhea" id="RHEA:30235"/>
        <dbReference type="ChEBI" id="CHEBI:15377"/>
        <dbReference type="ChEBI" id="CHEBI:15378"/>
        <dbReference type="ChEBI" id="CHEBI:29985"/>
        <dbReference type="ChEBI" id="CHEBI:57540"/>
        <dbReference type="ChEBI" id="CHEBI:57945"/>
        <dbReference type="ChEBI" id="CHEBI:58066"/>
        <dbReference type="EC" id="1.2.1.88"/>
    </reaction>
</comment>
<keyword evidence="11" id="KW-1185">Reference proteome</keyword>
<evidence type="ECO:0000256" key="6">
    <source>
        <dbReference type="ARBA" id="ARBA00048142"/>
    </source>
</evidence>
<feature type="domain" description="Aldehyde dehydrogenase" evidence="9">
    <location>
        <begin position="82"/>
        <end position="552"/>
    </location>
</feature>
<dbReference type="InterPro" id="IPR050485">
    <property type="entry name" value="Proline_metab_enzyme"/>
</dbReference>
<protein>
    <recommendedName>
        <fullName evidence="7 8">Multifunctional fusion protein</fullName>
    </recommendedName>
    <domain>
        <recommendedName>
            <fullName evidence="8">Delta-1-pyrroline-5-carboxylate dehydrogenase</fullName>
            <shortName evidence="8">P5C dehydrogenase</shortName>
        </recommendedName>
        <alternativeName>
            <fullName evidence="7">L-glutamate gamma-semialdehyde dehydrogenase</fullName>
        </alternativeName>
    </domain>
    <domain>
        <recommendedName>
            <fullName evidence="7">L-glutamate gamma-semialdehyde dehydrogenase</fullName>
            <ecNumber evidence="7">1.2.1.88</ecNumber>
        </recommendedName>
    </domain>
</protein>
<dbReference type="InterPro" id="IPR016161">
    <property type="entry name" value="Ald_DH/histidinol_DH"/>
</dbReference>
<accession>A0A9P4U755</accession>
<dbReference type="InterPro" id="IPR005931">
    <property type="entry name" value="P5CDH/ALDH4A1"/>
</dbReference>
<comment type="similarity">
    <text evidence="2 7">Belongs to the aldehyde dehydrogenase family.</text>
</comment>
<dbReference type="AlphaFoldDB" id="A0A9P4U755"/>
<dbReference type="InterPro" id="IPR016163">
    <property type="entry name" value="Ald_DH_C"/>
</dbReference>
<evidence type="ECO:0000256" key="1">
    <source>
        <dbReference type="ARBA" id="ARBA00004786"/>
    </source>
</evidence>
<evidence type="ECO:0000256" key="8">
    <source>
        <dbReference type="RuleBase" id="RU366030"/>
    </source>
</evidence>
<dbReference type="EMBL" id="MU001506">
    <property type="protein sequence ID" value="KAF2440809.1"/>
    <property type="molecule type" value="Genomic_DNA"/>
</dbReference>
<dbReference type="OrthoDB" id="5322683at2759"/>
<dbReference type="EC" id="1.2.1.88" evidence="7"/>
<dbReference type="PANTHER" id="PTHR42862:SF1">
    <property type="entry name" value="DELTA-1-PYRROLINE-5-CARBOXYLATE DEHYDROGENASE 2, ISOFORM A-RELATED"/>
    <property type="match status" value="1"/>
</dbReference>
<dbReference type="FunFam" id="3.40.605.10:FF:000006">
    <property type="entry name" value="1-pyrroline-5-carboxylate dehydrogenase"/>
    <property type="match status" value="1"/>
</dbReference>
<comment type="caution">
    <text evidence="10">The sequence shown here is derived from an EMBL/GenBank/DDBJ whole genome shotgun (WGS) entry which is preliminary data.</text>
</comment>
<keyword evidence="5 7" id="KW-0642">Proline metabolism</keyword>
<dbReference type="PROSITE" id="PS00070">
    <property type="entry name" value="ALDEHYDE_DEHYDR_CYS"/>
    <property type="match status" value="1"/>
</dbReference>
<evidence type="ECO:0000313" key="10">
    <source>
        <dbReference type="EMBL" id="KAF2440809.1"/>
    </source>
</evidence>
<dbReference type="Proteomes" id="UP000799764">
    <property type="component" value="Unassembled WGS sequence"/>
</dbReference>
<dbReference type="InterPro" id="IPR016162">
    <property type="entry name" value="Ald_DH_N"/>
</dbReference>
<keyword evidence="4 7" id="KW-0520">NAD</keyword>
<dbReference type="Gene3D" id="3.40.605.10">
    <property type="entry name" value="Aldehyde Dehydrogenase, Chain A, domain 1"/>
    <property type="match status" value="1"/>
</dbReference>
<name>A0A9P4U755_9PLEO</name>
<evidence type="ECO:0000256" key="7">
    <source>
        <dbReference type="RuleBase" id="RU366016"/>
    </source>
</evidence>
<evidence type="ECO:0000256" key="4">
    <source>
        <dbReference type="ARBA" id="ARBA00023027"/>
    </source>
</evidence>
<dbReference type="Pfam" id="PF00171">
    <property type="entry name" value="Aldedh"/>
    <property type="match status" value="1"/>
</dbReference>
<comment type="pathway">
    <text evidence="1 7">Amino-acid degradation; L-proline degradation into L-glutamate; L-glutamate from L-proline: step 2/2.</text>
</comment>
<keyword evidence="3 7" id="KW-0560">Oxidoreductase</keyword>
<reference evidence="10" key="1">
    <citation type="journal article" date="2020" name="Stud. Mycol.">
        <title>101 Dothideomycetes genomes: a test case for predicting lifestyles and emergence of pathogens.</title>
        <authorList>
            <person name="Haridas S."/>
            <person name="Albert R."/>
            <person name="Binder M."/>
            <person name="Bloem J."/>
            <person name="Labutti K."/>
            <person name="Salamov A."/>
            <person name="Andreopoulos B."/>
            <person name="Baker S."/>
            <person name="Barry K."/>
            <person name="Bills G."/>
            <person name="Bluhm B."/>
            <person name="Cannon C."/>
            <person name="Castanera R."/>
            <person name="Culley D."/>
            <person name="Daum C."/>
            <person name="Ezra D."/>
            <person name="Gonzalez J."/>
            <person name="Henrissat B."/>
            <person name="Kuo A."/>
            <person name="Liang C."/>
            <person name="Lipzen A."/>
            <person name="Lutzoni F."/>
            <person name="Magnuson J."/>
            <person name="Mondo S."/>
            <person name="Nolan M."/>
            <person name="Ohm R."/>
            <person name="Pangilinan J."/>
            <person name="Park H.-J."/>
            <person name="Ramirez L."/>
            <person name="Alfaro M."/>
            <person name="Sun H."/>
            <person name="Tritt A."/>
            <person name="Yoshinaga Y."/>
            <person name="Zwiers L.-H."/>
            <person name="Turgeon B."/>
            <person name="Goodwin S."/>
            <person name="Spatafora J."/>
            <person name="Crous P."/>
            <person name="Grigoriev I."/>
        </authorList>
    </citation>
    <scope>NUCLEOTIDE SEQUENCE</scope>
    <source>
        <strain evidence="10">CBS 690.94</strain>
    </source>
</reference>